<accession>A0A8H6WEX0</accession>
<feature type="region of interest" description="Disordered" evidence="1">
    <location>
        <begin position="459"/>
        <end position="489"/>
    </location>
</feature>
<feature type="region of interest" description="Disordered" evidence="1">
    <location>
        <begin position="1"/>
        <end position="52"/>
    </location>
</feature>
<feature type="compositionally biased region" description="Acidic residues" evidence="1">
    <location>
        <begin position="1"/>
        <end position="21"/>
    </location>
</feature>
<proteinExistence type="predicted"/>
<dbReference type="RefSeq" id="XP_037224396.1">
    <property type="nucleotide sequence ID" value="XM_037359301.1"/>
</dbReference>
<name>A0A8H6WEX0_9AGAR</name>
<feature type="compositionally biased region" description="Low complexity" evidence="1">
    <location>
        <begin position="37"/>
        <end position="51"/>
    </location>
</feature>
<gene>
    <name evidence="2" type="ORF">MIND_00241800</name>
</gene>
<sequence>MAELDSLSDSEWLDLANESDSDSSLTDSDNDQISDGISLPPSRRSSISIPSDADGEIEAWEGFADNHEGETTNYPLTAAQALFSRPEEEVVTAGLDQSMVGTLSASRSSSLGHSTVHNSIRDLRLSFPDPITSSRDELNRSYEAVPIPEAPGTTDDVSNSLVAEVAPAPVAKITLQDSVVDHSPIIWSDGLSFDVVLYGSTTQCREFSQWFTQTMFLSGGDFAAAPSPQSLARLSMAVISLPCSIALSEHTLYLPVVLEGADLSQVPENFKLLDIPPLRTLHLTQPVTQQYFIDSLDARARVDVATVRDQLLPVLQPQSKRPSKLTDGFKPVHAVTIVALVYIIASFVGNTMYRPSTITSTSHTSTLPPTQTTPSTFWAMFGTTPNSSIAPPISTTAVTSAAPMPSTLKDLALAVFNPATTTSSLHSVASLPSEVSKDQPTVKDEVSVKSNTDIIVRPQSSLSNPVVPRSPPASTPASPQTEARRAKRAPVLVEEAVPVTALSLKLEYSLSEVADATMKALEAVLPWDLRELMFAFDELLQAISHQTAFLIQDTKSQVRVLRNRLIRRNERAKQRARELREAGERWAFVARTNFQKRAKVASTRAHYLRERFVSTSSHVWKAYAQARGEWSEKLETKRAQRMKRTHGVGLFATLKQRRESRRQKRSR</sequence>
<evidence type="ECO:0000313" key="2">
    <source>
        <dbReference type="EMBL" id="KAF7312288.1"/>
    </source>
</evidence>
<dbReference type="Proteomes" id="UP000636479">
    <property type="component" value="Unassembled WGS sequence"/>
</dbReference>
<protein>
    <submittedName>
        <fullName evidence="2">Uncharacterized protein</fullName>
    </submittedName>
</protein>
<evidence type="ECO:0000313" key="3">
    <source>
        <dbReference type="Proteomes" id="UP000636479"/>
    </source>
</evidence>
<dbReference type="OrthoDB" id="3256495at2759"/>
<dbReference type="GeneID" id="59341817"/>
<keyword evidence="3" id="KW-1185">Reference proteome</keyword>
<evidence type="ECO:0000256" key="1">
    <source>
        <dbReference type="SAM" id="MobiDB-lite"/>
    </source>
</evidence>
<organism evidence="2 3">
    <name type="scientific">Mycena indigotica</name>
    <dbReference type="NCBI Taxonomy" id="2126181"/>
    <lineage>
        <taxon>Eukaryota</taxon>
        <taxon>Fungi</taxon>
        <taxon>Dikarya</taxon>
        <taxon>Basidiomycota</taxon>
        <taxon>Agaricomycotina</taxon>
        <taxon>Agaricomycetes</taxon>
        <taxon>Agaricomycetidae</taxon>
        <taxon>Agaricales</taxon>
        <taxon>Marasmiineae</taxon>
        <taxon>Mycenaceae</taxon>
        <taxon>Mycena</taxon>
    </lineage>
</organism>
<reference evidence="2" key="1">
    <citation type="submission" date="2020-05" db="EMBL/GenBank/DDBJ databases">
        <title>Mycena genomes resolve the evolution of fungal bioluminescence.</title>
        <authorList>
            <person name="Tsai I.J."/>
        </authorList>
    </citation>
    <scope>NUCLEOTIDE SEQUENCE</scope>
    <source>
        <strain evidence="2">171206Taipei</strain>
    </source>
</reference>
<comment type="caution">
    <text evidence="2">The sequence shown here is derived from an EMBL/GenBank/DDBJ whole genome shotgun (WGS) entry which is preliminary data.</text>
</comment>
<dbReference type="AlphaFoldDB" id="A0A8H6WEX0"/>
<dbReference type="EMBL" id="JACAZF010000002">
    <property type="protein sequence ID" value="KAF7312288.1"/>
    <property type="molecule type" value="Genomic_DNA"/>
</dbReference>